<dbReference type="EMBL" id="LOMK01000002">
    <property type="protein sequence ID" value="KYN23602.1"/>
    <property type="molecule type" value="Genomic_DNA"/>
</dbReference>
<gene>
    <name evidence="1" type="ORF">AUQ44_16630</name>
</gene>
<evidence type="ECO:0000313" key="1">
    <source>
        <dbReference type="EMBL" id="KYN23602.1"/>
    </source>
</evidence>
<organism evidence="1 2">
    <name type="scientific">Vibrio cidicii</name>
    <dbReference type="NCBI Taxonomy" id="1763883"/>
    <lineage>
        <taxon>Bacteria</taxon>
        <taxon>Pseudomonadati</taxon>
        <taxon>Pseudomonadota</taxon>
        <taxon>Gammaproteobacteria</taxon>
        <taxon>Vibrionales</taxon>
        <taxon>Vibrionaceae</taxon>
        <taxon>Vibrio</taxon>
    </lineage>
</organism>
<proteinExistence type="predicted"/>
<evidence type="ECO:0000313" key="2">
    <source>
        <dbReference type="Proteomes" id="UP000075349"/>
    </source>
</evidence>
<dbReference type="Proteomes" id="UP000075349">
    <property type="component" value="Unassembled WGS sequence"/>
</dbReference>
<comment type="caution">
    <text evidence="1">The sequence shown here is derived from an EMBL/GenBank/DDBJ whole genome shotgun (WGS) entry which is preliminary data.</text>
</comment>
<name>A0A151JCW4_9VIBR</name>
<reference evidence="2" key="1">
    <citation type="submission" date="2015-12" db="EMBL/GenBank/DDBJ databases">
        <authorList>
            <person name="Tarr C.L."/>
            <person name="Gladney L.M."/>
        </authorList>
    </citation>
    <scope>NUCLEOTIDE SEQUENCE [LARGE SCALE GENOMIC DNA]</scope>
    <source>
        <strain evidence="2">2756-81</strain>
    </source>
</reference>
<accession>A0A151JCW4</accession>
<protein>
    <submittedName>
        <fullName evidence="1">Uncharacterized protein</fullName>
    </submittedName>
</protein>
<sequence>MSVAHQTMVEPCHKPCPDLSCYSLNAAQKAKGLVNLKKVRSELKEKQLEPLRVKRKELVARANHEDTRQLERARIAEEIQRIDRQAQRIQERWS</sequence>
<dbReference type="AlphaFoldDB" id="A0A151JCW4"/>